<proteinExistence type="predicted"/>
<dbReference type="GeneID" id="13281154"/>
<accession>E5A1C7</accession>
<dbReference type="HOGENOM" id="CLU_1787185_0_0_1"/>
<dbReference type="OrthoDB" id="10610748at2759"/>
<dbReference type="VEuPathDB" id="FungiDB:LEMA_P105220.1"/>
<protein>
    <submittedName>
        <fullName evidence="2">Predicted protein</fullName>
    </submittedName>
</protein>
<dbReference type="RefSeq" id="XP_003840870.1">
    <property type="nucleotide sequence ID" value="XM_003840822.1"/>
</dbReference>
<feature type="compositionally biased region" description="Basic and acidic residues" evidence="1">
    <location>
        <begin position="87"/>
        <end position="97"/>
    </location>
</feature>
<evidence type="ECO:0000313" key="2">
    <source>
        <dbReference type="EMBL" id="CBX97391.1"/>
    </source>
</evidence>
<dbReference type="InParanoid" id="E5A1C7"/>
<reference evidence="3" key="1">
    <citation type="journal article" date="2011" name="Nat. Commun.">
        <title>Effector diversification within compartments of the Leptosphaeria maculans genome affected by Repeat-Induced Point mutations.</title>
        <authorList>
            <person name="Rouxel T."/>
            <person name="Grandaubert J."/>
            <person name="Hane J.K."/>
            <person name="Hoede C."/>
            <person name="van de Wouw A.P."/>
            <person name="Couloux A."/>
            <person name="Dominguez V."/>
            <person name="Anthouard V."/>
            <person name="Bally P."/>
            <person name="Bourras S."/>
            <person name="Cozijnsen A.J."/>
            <person name="Ciuffetti L.M."/>
            <person name="Degrave A."/>
            <person name="Dilmaghani A."/>
            <person name="Duret L."/>
            <person name="Fudal I."/>
            <person name="Goodwin S.B."/>
            <person name="Gout L."/>
            <person name="Glaser N."/>
            <person name="Linglin J."/>
            <person name="Kema G.H.J."/>
            <person name="Lapalu N."/>
            <person name="Lawrence C.B."/>
            <person name="May K."/>
            <person name="Meyer M."/>
            <person name="Ollivier B."/>
            <person name="Poulain J."/>
            <person name="Schoch C.L."/>
            <person name="Simon A."/>
            <person name="Spatafora J.W."/>
            <person name="Stachowiak A."/>
            <person name="Turgeon B.G."/>
            <person name="Tyler B.M."/>
            <person name="Vincent D."/>
            <person name="Weissenbach J."/>
            <person name="Amselem J."/>
            <person name="Quesneville H."/>
            <person name="Oliver R.P."/>
            <person name="Wincker P."/>
            <person name="Balesdent M.-H."/>
            <person name="Howlett B.J."/>
        </authorList>
    </citation>
    <scope>NUCLEOTIDE SEQUENCE [LARGE SCALE GENOMIC DNA]</scope>
    <source>
        <strain evidence="3">JN3 / isolate v23.1.3 / race Av1-4-5-6-7-8</strain>
    </source>
</reference>
<dbReference type="EMBL" id="FP929131">
    <property type="protein sequence ID" value="CBX97391.1"/>
    <property type="molecule type" value="Genomic_DNA"/>
</dbReference>
<feature type="compositionally biased region" description="Basic and acidic residues" evidence="1">
    <location>
        <begin position="108"/>
        <end position="122"/>
    </location>
</feature>
<evidence type="ECO:0000313" key="3">
    <source>
        <dbReference type="Proteomes" id="UP000002668"/>
    </source>
</evidence>
<evidence type="ECO:0000256" key="1">
    <source>
        <dbReference type="SAM" id="MobiDB-lite"/>
    </source>
</evidence>
<name>E5A1C7_LEPMJ</name>
<dbReference type="AlphaFoldDB" id="E5A1C7"/>
<dbReference type="Proteomes" id="UP000002668">
    <property type="component" value="Genome"/>
</dbReference>
<gene>
    <name evidence="2" type="ORF">LEMA_P105220.1</name>
</gene>
<organism evidence="3">
    <name type="scientific">Leptosphaeria maculans (strain JN3 / isolate v23.1.3 / race Av1-4-5-6-7-8)</name>
    <name type="common">Blackleg fungus</name>
    <name type="synonym">Phoma lingam</name>
    <dbReference type="NCBI Taxonomy" id="985895"/>
    <lineage>
        <taxon>Eukaryota</taxon>
        <taxon>Fungi</taxon>
        <taxon>Dikarya</taxon>
        <taxon>Ascomycota</taxon>
        <taxon>Pezizomycotina</taxon>
        <taxon>Dothideomycetes</taxon>
        <taxon>Pleosporomycetidae</taxon>
        <taxon>Pleosporales</taxon>
        <taxon>Pleosporineae</taxon>
        <taxon>Leptosphaeriaceae</taxon>
        <taxon>Plenodomus</taxon>
        <taxon>Plenodomus lingam/Leptosphaeria maculans species complex</taxon>
    </lineage>
</organism>
<feature type="region of interest" description="Disordered" evidence="1">
    <location>
        <begin position="78"/>
        <end position="123"/>
    </location>
</feature>
<keyword evidence="3" id="KW-1185">Reference proteome</keyword>
<sequence>MERANGGVEVSSVCMRNKEGERFYVSPGPLGNRMDDKRERKWKRLWPRARREKVLGTRAAAAGTCVAFLSHTSRLTKARARARARAKAKDKDEDKDGGAPPSSAYGEEVGKGRKGKAERAGLGEELMTTARAMVFIYLKYGLGAK</sequence>